<dbReference type="InterPro" id="IPR025877">
    <property type="entry name" value="MobA-like_NTP_Trfase"/>
</dbReference>
<proteinExistence type="predicted"/>
<accession>A0A919YG24</accession>
<comment type="caution">
    <text evidence="2">The sequence shown here is derived from an EMBL/GenBank/DDBJ whole genome shotgun (WGS) entry which is preliminary data.</text>
</comment>
<name>A0A919YG24_9BACL</name>
<dbReference type="AlphaFoldDB" id="A0A919YG24"/>
<reference evidence="2 3" key="1">
    <citation type="submission" date="2021-03" db="EMBL/GenBank/DDBJ databases">
        <title>Antimicrobial resistance genes in bacteria isolated from Japanese honey, and their potential for conferring macrolide and lincosamide resistance in the American foulbrood pathogen Paenibacillus larvae.</title>
        <authorList>
            <person name="Okamoto M."/>
            <person name="Kumagai M."/>
            <person name="Kanamori H."/>
            <person name="Takamatsu D."/>
        </authorList>
    </citation>
    <scope>NUCLEOTIDE SEQUENCE [LARGE SCALE GENOMIC DNA]</scope>
    <source>
        <strain evidence="2 3">J34TS1</strain>
    </source>
</reference>
<dbReference type="RefSeq" id="WP_212978772.1">
    <property type="nucleotide sequence ID" value="NZ_AP025343.1"/>
</dbReference>
<evidence type="ECO:0000313" key="3">
    <source>
        <dbReference type="Proteomes" id="UP000682811"/>
    </source>
</evidence>
<evidence type="ECO:0000259" key="1">
    <source>
        <dbReference type="Pfam" id="PF12804"/>
    </source>
</evidence>
<dbReference type="GO" id="GO:0016779">
    <property type="term" value="F:nucleotidyltransferase activity"/>
    <property type="evidence" value="ECO:0007669"/>
    <property type="project" value="UniProtKB-KW"/>
</dbReference>
<dbReference type="InterPro" id="IPR029044">
    <property type="entry name" value="Nucleotide-diphossugar_trans"/>
</dbReference>
<dbReference type="Gene3D" id="3.90.550.10">
    <property type="entry name" value="Spore Coat Polysaccharide Biosynthesis Protein SpsA, Chain A"/>
    <property type="match status" value="1"/>
</dbReference>
<gene>
    <name evidence="2" type="ORF">J34TS1_28100</name>
</gene>
<evidence type="ECO:0000313" key="2">
    <source>
        <dbReference type="EMBL" id="GIO48045.1"/>
    </source>
</evidence>
<keyword evidence="2" id="KW-0548">Nucleotidyltransferase</keyword>
<organism evidence="2 3">
    <name type="scientific">Paenibacillus azoreducens</name>
    <dbReference type="NCBI Taxonomy" id="116718"/>
    <lineage>
        <taxon>Bacteria</taxon>
        <taxon>Bacillati</taxon>
        <taxon>Bacillota</taxon>
        <taxon>Bacilli</taxon>
        <taxon>Bacillales</taxon>
        <taxon>Paenibacillaceae</taxon>
        <taxon>Paenibacillus</taxon>
    </lineage>
</organism>
<keyword evidence="2" id="KW-0808">Transferase</keyword>
<protein>
    <submittedName>
        <fullName evidence="2">Molybdenum cofactor cytidylyltransferase</fullName>
    </submittedName>
</protein>
<dbReference type="EMBL" id="BORT01000011">
    <property type="protein sequence ID" value="GIO48045.1"/>
    <property type="molecule type" value="Genomic_DNA"/>
</dbReference>
<dbReference type="SUPFAM" id="SSF53448">
    <property type="entry name" value="Nucleotide-diphospho-sugar transferases"/>
    <property type="match status" value="1"/>
</dbReference>
<dbReference type="PANTHER" id="PTHR43777:SF1">
    <property type="entry name" value="MOLYBDENUM COFACTOR CYTIDYLYLTRANSFERASE"/>
    <property type="match status" value="1"/>
</dbReference>
<feature type="domain" description="MobA-like NTP transferase" evidence="1">
    <location>
        <begin position="8"/>
        <end position="162"/>
    </location>
</feature>
<keyword evidence="3" id="KW-1185">Reference proteome</keyword>
<sequence length="192" mass="21506">MKFRQTSAIIMASGQSTRMGRNKLFLKYQGQTFLERILNLAKKAGFFETILVITPEDAAGCFLPEDIHVVYNRQSDLGQSAAVRLGTREATGDGYLYLPVDQPLLTLEILEAIIQRGTHDNIVFPLKAGEPQSPVYFGADFYEELLQVSGSSGGREVRNNHKDAWVQVAVSEEYLEDIDTPADYENLLQKVF</sequence>
<dbReference type="PANTHER" id="PTHR43777">
    <property type="entry name" value="MOLYBDENUM COFACTOR CYTIDYLYLTRANSFERASE"/>
    <property type="match status" value="1"/>
</dbReference>
<dbReference type="CDD" id="cd04182">
    <property type="entry name" value="GT_2_like_f"/>
    <property type="match status" value="1"/>
</dbReference>
<dbReference type="Proteomes" id="UP000682811">
    <property type="component" value="Unassembled WGS sequence"/>
</dbReference>
<dbReference type="Pfam" id="PF12804">
    <property type="entry name" value="NTP_transf_3"/>
    <property type="match status" value="1"/>
</dbReference>